<proteinExistence type="predicted"/>
<evidence type="ECO:0000313" key="3">
    <source>
        <dbReference type="Proteomes" id="UP000823749"/>
    </source>
</evidence>
<dbReference type="AlphaFoldDB" id="A0AAV6I6D1"/>
<protein>
    <submittedName>
        <fullName evidence="2">Uncharacterized protein</fullName>
    </submittedName>
</protein>
<accession>A0AAV6I6D1</accession>
<name>A0AAV6I6D1_9ERIC</name>
<dbReference type="EMBL" id="JACTNZ010000012">
    <property type="protein sequence ID" value="KAG5523123.1"/>
    <property type="molecule type" value="Genomic_DNA"/>
</dbReference>
<evidence type="ECO:0000313" key="2">
    <source>
        <dbReference type="EMBL" id="KAG5523123.1"/>
    </source>
</evidence>
<keyword evidence="1" id="KW-0175">Coiled coil</keyword>
<evidence type="ECO:0000256" key="1">
    <source>
        <dbReference type="SAM" id="Coils"/>
    </source>
</evidence>
<dbReference type="Proteomes" id="UP000823749">
    <property type="component" value="Chromosome 12"/>
</dbReference>
<reference evidence="2" key="1">
    <citation type="submission" date="2020-08" db="EMBL/GenBank/DDBJ databases">
        <title>Plant Genome Project.</title>
        <authorList>
            <person name="Zhang R.-G."/>
        </authorList>
    </citation>
    <scope>NUCLEOTIDE SEQUENCE</scope>
    <source>
        <strain evidence="2">WSP0</strain>
        <tissue evidence="2">Leaf</tissue>
    </source>
</reference>
<organism evidence="2 3">
    <name type="scientific">Rhododendron griersonianum</name>
    <dbReference type="NCBI Taxonomy" id="479676"/>
    <lineage>
        <taxon>Eukaryota</taxon>
        <taxon>Viridiplantae</taxon>
        <taxon>Streptophyta</taxon>
        <taxon>Embryophyta</taxon>
        <taxon>Tracheophyta</taxon>
        <taxon>Spermatophyta</taxon>
        <taxon>Magnoliopsida</taxon>
        <taxon>eudicotyledons</taxon>
        <taxon>Gunneridae</taxon>
        <taxon>Pentapetalae</taxon>
        <taxon>asterids</taxon>
        <taxon>Ericales</taxon>
        <taxon>Ericaceae</taxon>
        <taxon>Ericoideae</taxon>
        <taxon>Rhodoreae</taxon>
        <taxon>Rhododendron</taxon>
    </lineage>
</organism>
<gene>
    <name evidence="2" type="ORF">RHGRI_035063</name>
</gene>
<feature type="coiled-coil region" evidence="1">
    <location>
        <begin position="149"/>
        <end position="271"/>
    </location>
</feature>
<sequence>MALRLLGRKLMIVKPQKLGFYFRNSSHTAVVHDNPPSDSHARIRPSVNLVMEYSVRPDQYEDDVLEENRRLKEGNCQLIENCRLKAENHQLIENRRLKEENRRLIERRVEFIAFDTSSFFSILTLGLFSYRLKTVEEEIIGVLQHDTNKDDASTTINELFEKVTRLEEKILGDLHRYIQNERDGWKSLETKEENRRLKEENRQLVENRRLKEENRQLIENHRLKEENRQLIERLKPVEEETIGDLQCDTHKDDASTTINELSENVTRLEQKILGDLHHDIQNERDRCKSLETKQEHDWLKKEEVPRLKKENCQLTEREPPIERKLEEASRKIEEMNKVGENLRDILSEERKRQDIKKENLRTKLKDDASNTINGLFGKVTRLEQTVFGDLHNEKDRCNSLETKLDKALRENEQMEEELDRLRRYD</sequence>
<keyword evidence="3" id="KW-1185">Reference proteome</keyword>
<feature type="coiled-coil region" evidence="1">
    <location>
        <begin position="325"/>
        <end position="363"/>
    </location>
</feature>
<feature type="coiled-coil region" evidence="1">
    <location>
        <begin position="390"/>
        <end position="424"/>
    </location>
</feature>
<comment type="caution">
    <text evidence="2">The sequence shown here is derived from an EMBL/GenBank/DDBJ whole genome shotgun (WGS) entry which is preliminary data.</text>
</comment>